<dbReference type="Gene3D" id="1.25.10.10">
    <property type="entry name" value="Leucine-rich Repeat Variant"/>
    <property type="match status" value="5"/>
</dbReference>
<organism evidence="8 9">
    <name type="scientific">Coemansia spiralis</name>
    <dbReference type="NCBI Taxonomy" id="417178"/>
    <lineage>
        <taxon>Eukaryota</taxon>
        <taxon>Fungi</taxon>
        <taxon>Fungi incertae sedis</taxon>
        <taxon>Zoopagomycota</taxon>
        <taxon>Kickxellomycotina</taxon>
        <taxon>Kickxellomycetes</taxon>
        <taxon>Kickxellales</taxon>
        <taxon>Kickxellaceae</taxon>
        <taxon>Coemansia</taxon>
    </lineage>
</organism>
<dbReference type="Pfam" id="PF24492">
    <property type="entry name" value="HEAT_ECM29"/>
    <property type="match status" value="1"/>
</dbReference>
<keyword evidence="3" id="KW-0677">Repeat</keyword>
<feature type="region of interest" description="Disordered" evidence="5">
    <location>
        <begin position="1049"/>
        <end position="1070"/>
    </location>
</feature>
<feature type="domain" description="Proteasome adapter and scaffold protein ECM29 HEAT-repeat" evidence="7">
    <location>
        <begin position="1361"/>
        <end position="1521"/>
    </location>
</feature>
<dbReference type="GO" id="GO:0005737">
    <property type="term" value="C:cytoplasm"/>
    <property type="evidence" value="ECO:0007669"/>
    <property type="project" value="UniProtKB-SubCell"/>
</dbReference>
<evidence type="ECO:0000259" key="7">
    <source>
        <dbReference type="Pfam" id="PF24492"/>
    </source>
</evidence>
<dbReference type="InterPro" id="IPR024372">
    <property type="entry name" value="Ecm29_N"/>
</dbReference>
<dbReference type="GO" id="GO:0043248">
    <property type="term" value="P:proteasome assembly"/>
    <property type="evidence" value="ECO:0007669"/>
    <property type="project" value="InterPro"/>
</dbReference>
<dbReference type="EMBL" id="JANBTW010000002">
    <property type="protein sequence ID" value="KAJ2680899.1"/>
    <property type="molecule type" value="Genomic_DNA"/>
</dbReference>
<dbReference type="Pfam" id="PF13001">
    <property type="entry name" value="ECM29_N"/>
    <property type="match status" value="1"/>
</dbReference>
<dbReference type="GO" id="GO:0060090">
    <property type="term" value="F:molecular adaptor activity"/>
    <property type="evidence" value="ECO:0007669"/>
    <property type="project" value="InterPro"/>
</dbReference>
<evidence type="ECO:0000256" key="3">
    <source>
        <dbReference type="ARBA" id="ARBA00022737"/>
    </source>
</evidence>
<dbReference type="OrthoDB" id="16066at2759"/>
<dbReference type="GO" id="GO:0005634">
    <property type="term" value="C:nucleus"/>
    <property type="evidence" value="ECO:0007669"/>
    <property type="project" value="TreeGrafter"/>
</dbReference>
<dbReference type="PANTHER" id="PTHR23346">
    <property type="entry name" value="TRANSLATIONAL ACTIVATOR GCN1-RELATED"/>
    <property type="match status" value="1"/>
</dbReference>
<dbReference type="InterPro" id="IPR016024">
    <property type="entry name" value="ARM-type_fold"/>
</dbReference>
<dbReference type="InterPro" id="IPR055443">
    <property type="entry name" value="HEAT_ECM29"/>
</dbReference>
<feature type="compositionally biased region" description="Low complexity" evidence="5">
    <location>
        <begin position="1049"/>
        <end position="1065"/>
    </location>
</feature>
<evidence type="ECO:0000259" key="6">
    <source>
        <dbReference type="Pfam" id="PF13001"/>
    </source>
</evidence>
<dbReference type="InterPro" id="IPR011989">
    <property type="entry name" value="ARM-like"/>
</dbReference>
<reference evidence="8" key="1">
    <citation type="submission" date="2022-07" db="EMBL/GenBank/DDBJ databases">
        <title>Phylogenomic reconstructions and comparative analyses of Kickxellomycotina fungi.</title>
        <authorList>
            <person name="Reynolds N.K."/>
            <person name="Stajich J.E."/>
            <person name="Barry K."/>
            <person name="Grigoriev I.V."/>
            <person name="Crous P."/>
            <person name="Smith M.E."/>
        </authorList>
    </citation>
    <scope>NUCLEOTIDE SEQUENCE</scope>
    <source>
        <strain evidence="8">NRRL 3115</strain>
    </source>
</reference>
<name>A0A9W8G8F6_9FUNG</name>
<dbReference type="GO" id="GO:0000502">
    <property type="term" value="C:proteasome complex"/>
    <property type="evidence" value="ECO:0007669"/>
    <property type="project" value="UniProtKB-KW"/>
</dbReference>
<evidence type="ECO:0000256" key="2">
    <source>
        <dbReference type="ARBA" id="ARBA00022490"/>
    </source>
</evidence>
<sequence>MADSADIELIEGLQLRFALANSDEQLQKLVVMLLVPLLDKLDIASSTVRTKIIGLLGQINKKLKGRPQVTLPFESLVKSTLEKEPTGFSQNFRLMYVTMAVGNADKQGMVAAIPQLLDGIHSRPKAQHVSLVTALLTAIMKCGELSDGQLKEFQFPNSLRAAETLLTCARDLFLLNPISPNQDPSTIHVAAGLNTDNQALITNNGKATWLSDKEELQTLKLNMVRIVGSEQAFPTDIPDQLHERRFMALLCASTDPYFQGVADFGKDSLKRMRPVAYESPLFVDLAYAMFLGDSASRPNSEAQRSPVPAAIRLKLLGYLSKSMLATTQYPQWSRTISESLFSSSSTVKLRQHGMIFLQWSISKAPEEQVQQVGPDLLQDIYKVLSETRSGGTLSSMNADTIRGAAFVAWGTLVRRTPTLIRNDLEHVQSVFEAFETETATVRLSIQEALVAMLPAYKPQQISTQLQNKLLDFLKKQLKSPVHQARYCALRYAISVFPFSDMNARWLCILGLADSKPEIQFLARSGLLIQPSDILDGSGDLPELNTAIRFIYEQSLRIVTDHGSLVIRNETTPAASNPRSICGMLDFGRSLLLANGMAILKSQDSKSAIDLAELESVNDNNELNSEFQRNSMRCALSSLCTLDTPSTSAENMWVHAVSACLSVAQSTDTAVLSNSLMYVVELLSLGSDKVALSLLNRKDLLFSLLDIHSPRVQRFSAQALSIIYATKLFADGQSVKTLDNVFWGEQLLPQLASLLNDVETAEHSKNLDKRLGSIIALGHIWHGLQLSLAALNNTWAGLGLDSVGSVCERTCLILTDKIQASSKALTQPLVAAALCLAIGEIGKTMQTAEPIKALMDMYKQSDNAKVQEAAISSLANTTLGDPEQIIGIVNFLIDACGSVTKKQLDIHFRTGEALAVLLGRFDCTLTRMDWIFPMNPILIYGEQGIKASSAGIDLLLTAITTKLATSTNSQERQAAAIWTMSIARFCPSLPQLTPWLSRLHTCLSRLLSDRNELTQEVSSQTLGLLYEMGDAKLREDMMYSLISLFGTTRTSKSQQRQQQQQQTTRSDNNSISDFGSISAQQLLHNQIESNEPLLEQESLGQTPDGHAVNTTYKSILSLASDMQNPSLVYQFMQLATHTAIWNSRCGAAYGFARIIEQAREAIQPYMEVIVPKLYRYTFDPSPQTQMAMKSIWQALLGPKATSSKAEIRASDSITPKSSIGIVEQYWDSIMEECLASMGQREWKVRESGCNALAGAIGGADSELAVPYLERIWQMSFRTLDDIKGSVREAGLKMCQSLATATVAWCTPSEASTPGQAKRAQAVLQIVVPYLVDKGAVSDAEDVRSFSIGLLLKLCKSSGRYLSSSAPIIVERLLESLSNMESQVANYFSFHTGAQGISREELESARLSAVKASPIMRGIEMVLEQLTPESMKELVPKLQDIIRHGLGLPTRAGCARTVVILCVKQTELVKPFASALVKAISGSLAENSALQRQAWAAAIGYMAPMLSQTMFKNLLKHAEKVYFEKYEDEMRGVSGQLLEQLAQRCPERLCENTSGPGTISFVLFGCWDCNEAINKAFSSAWQEYKLGVGAGLVNSEESLSELFRLPLRQLSADSWASRIQSAKAIAEVAQMVERISRTMTSASGNPRKATRMLEVLVQASLPELIRAMQGRLWPGKEQVLATLVKVCISCAPLINKQTLNVDVDANNEVSGDNEQNQALQQLLHTTQQTVCDILLKEMAIGDISYRREAVARFSSFIEAIPLEIYDRASGVLLEIARLGMVTGDNDKASNSVKRSPSAMDVDADDDKDNPMRRPQQLLLVAVAIKALQTSLPKNRCLFADEAAILSEVLRGVAKTGVWNTRVASLECLAALFVHITNHSNVTDDSGDAKAGIEDKRNVLGVMDIGSVLDAVRVCATEGKYVSVRAAALDAAVAIFDGVSSTFGPKAQISNGVSGMWQKEASTIAEMLASDPVPSISDKAKDTLRRWNTGSE</sequence>
<keyword evidence="2" id="KW-0963">Cytoplasm</keyword>
<accession>A0A9W8G8F6</accession>
<evidence type="ECO:0000313" key="9">
    <source>
        <dbReference type="Proteomes" id="UP001151518"/>
    </source>
</evidence>
<comment type="caution">
    <text evidence="8">The sequence shown here is derived from an EMBL/GenBank/DDBJ whole genome shotgun (WGS) entry which is preliminary data.</text>
</comment>
<dbReference type="Proteomes" id="UP001151518">
    <property type="component" value="Unassembled WGS sequence"/>
</dbReference>
<keyword evidence="4 8" id="KW-0647">Proteasome</keyword>
<proteinExistence type="predicted"/>
<evidence type="ECO:0000256" key="1">
    <source>
        <dbReference type="ARBA" id="ARBA00004496"/>
    </source>
</evidence>
<evidence type="ECO:0000256" key="5">
    <source>
        <dbReference type="SAM" id="MobiDB-lite"/>
    </source>
</evidence>
<dbReference type="SUPFAM" id="SSF48371">
    <property type="entry name" value="ARM repeat"/>
    <property type="match status" value="3"/>
</dbReference>
<dbReference type="GO" id="GO:0036503">
    <property type="term" value="P:ERAD pathway"/>
    <property type="evidence" value="ECO:0007669"/>
    <property type="project" value="TreeGrafter"/>
</dbReference>
<gene>
    <name evidence="8" type="primary">ECM29</name>
    <name evidence="8" type="ORF">GGI25_000203</name>
</gene>
<evidence type="ECO:0000313" key="8">
    <source>
        <dbReference type="EMBL" id="KAJ2680899.1"/>
    </source>
</evidence>
<dbReference type="PANTHER" id="PTHR23346:SF19">
    <property type="entry name" value="PROTEASOME ADAPTER AND SCAFFOLD PROTEIN ECM29"/>
    <property type="match status" value="1"/>
</dbReference>
<comment type="subcellular location">
    <subcellularLocation>
        <location evidence="1">Cytoplasm</location>
    </subcellularLocation>
</comment>
<protein>
    <submittedName>
        <fullName evidence="8">Proteasome component M29</fullName>
    </submittedName>
</protein>
<evidence type="ECO:0000256" key="4">
    <source>
        <dbReference type="ARBA" id="ARBA00022942"/>
    </source>
</evidence>
<dbReference type="Pfam" id="PF23731">
    <property type="entry name" value="ARM_ECM29_C"/>
    <property type="match status" value="1"/>
</dbReference>
<feature type="region of interest" description="Disordered" evidence="5">
    <location>
        <begin position="1784"/>
        <end position="1808"/>
    </location>
</feature>
<feature type="domain" description="Proteasome component Ecm29 N-terminal" evidence="6">
    <location>
        <begin position="10"/>
        <end position="510"/>
    </location>
</feature>